<keyword evidence="6" id="KW-1185">Reference proteome</keyword>
<evidence type="ECO:0000313" key="6">
    <source>
        <dbReference type="Proteomes" id="UP000245469"/>
    </source>
</evidence>
<dbReference type="InterPro" id="IPR003439">
    <property type="entry name" value="ABC_transporter-like_ATP-bd"/>
</dbReference>
<dbReference type="GO" id="GO:0005524">
    <property type="term" value="F:ATP binding"/>
    <property type="evidence" value="ECO:0007669"/>
    <property type="project" value="UniProtKB-KW"/>
</dbReference>
<dbReference type="SMART" id="SM00382">
    <property type="entry name" value="AAA"/>
    <property type="match status" value="2"/>
</dbReference>
<evidence type="ECO:0000256" key="3">
    <source>
        <dbReference type="SAM" id="MobiDB-lite"/>
    </source>
</evidence>
<organism evidence="5 6">
    <name type="scientific">Quadrisphaera granulorum</name>
    <dbReference type="NCBI Taxonomy" id="317664"/>
    <lineage>
        <taxon>Bacteria</taxon>
        <taxon>Bacillati</taxon>
        <taxon>Actinomycetota</taxon>
        <taxon>Actinomycetes</taxon>
        <taxon>Kineosporiales</taxon>
        <taxon>Kineosporiaceae</taxon>
        <taxon>Quadrisphaera</taxon>
    </lineage>
</organism>
<dbReference type="InterPro" id="IPR003593">
    <property type="entry name" value="AAA+_ATPase"/>
</dbReference>
<dbReference type="GO" id="GO:0005886">
    <property type="term" value="C:plasma membrane"/>
    <property type="evidence" value="ECO:0007669"/>
    <property type="project" value="TreeGrafter"/>
</dbReference>
<dbReference type="InterPro" id="IPR015854">
    <property type="entry name" value="ABC_transpr_LolD-like"/>
</dbReference>
<accession>A0A316A9N8</accession>
<evidence type="ECO:0000259" key="4">
    <source>
        <dbReference type="PROSITE" id="PS50893"/>
    </source>
</evidence>
<dbReference type="SUPFAM" id="SSF52540">
    <property type="entry name" value="P-loop containing nucleoside triphosphate hydrolases"/>
    <property type="match status" value="2"/>
</dbReference>
<feature type="domain" description="ABC transporter" evidence="4">
    <location>
        <begin position="319"/>
        <end position="538"/>
    </location>
</feature>
<name>A0A316A9N8_9ACTN</name>
<dbReference type="PROSITE" id="PS00211">
    <property type="entry name" value="ABC_TRANSPORTER_1"/>
    <property type="match status" value="2"/>
</dbReference>
<gene>
    <name evidence="5" type="ORF">BXY45_10679</name>
</gene>
<evidence type="ECO:0000256" key="1">
    <source>
        <dbReference type="ARBA" id="ARBA00022741"/>
    </source>
</evidence>
<dbReference type="Proteomes" id="UP000245469">
    <property type="component" value="Unassembled WGS sequence"/>
</dbReference>
<keyword evidence="2 5" id="KW-0067">ATP-binding</keyword>
<dbReference type="PROSITE" id="PS50893">
    <property type="entry name" value="ABC_TRANSPORTER_2"/>
    <property type="match status" value="2"/>
</dbReference>
<dbReference type="AlphaFoldDB" id="A0A316A9N8"/>
<dbReference type="GO" id="GO:0016887">
    <property type="term" value="F:ATP hydrolysis activity"/>
    <property type="evidence" value="ECO:0007669"/>
    <property type="project" value="InterPro"/>
</dbReference>
<reference evidence="5 6" key="1">
    <citation type="submission" date="2018-03" db="EMBL/GenBank/DDBJ databases">
        <title>Genomic Encyclopedia of Archaeal and Bacterial Type Strains, Phase II (KMG-II): from individual species to whole genera.</title>
        <authorList>
            <person name="Goeker M."/>
        </authorList>
    </citation>
    <scope>NUCLEOTIDE SEQUENCE [LARGE SCALE GENOMIC DNA]</scope>
    <source>
        <strain evidence="5 6">DSM 44889</strain>
    </source>
</reference>
<dbReference type="InterPro" id="IPR027417">
    <property type="entry name" value="P-loop_NTPase"/>
</dbReference>
<comment type="caution">
    <text evidence="5">The sequence shown here is derived from an EMBL/GenBank/DDBJ whole genome shotgun (WGS) entry which is preliminary data.</text>
</comment>
<dbReference type="Pfam" id="PF00005">
    <property type="entry name" value="ABC_tran"/>
    <property type="match status" value="2"/>
</dbReference>
<dbReference type="InterPro" id="IPR017871">
    <property type="entry name" value="ABC_transporter-like_CS"/>
</dbReference>
<sequence>MNDLVVDVRDAFCLHPLPDGGAVAALRGLGLQVPAGQRLVLHGPNGSGKTTLLRVLAGEQRLAAGTAVVAGLQVSTAKAGDLARWRARSLGQVDQDPWRLLRGEFDVLTNVALQLRVTGLSAAKARSRAGELLGALGLADLGEAHPARLSGGQRQKVAVCAAVAHRPALVLADEPTGELDLRSASEVYALLDRAVREVGATLVLVTHDHRAATIADRVVRMRDGRISETWEPGGDGEESLVVDDRGWLRLPVEVRAGFETGTWTSGRVRALRAADGTVVLRADPATRAAAPPTDEAVSQTPACGPESGTDPTTPAEVLARCAGVAVSYDDVTVLDGLDLEVHAGALTVLTGRSGTGKSTLLRVLLGMQRPDRGVVELGGRALAGLDRAELASVRRDVCGVVSQQVHLVRTADAAGNLDLARAAQGLPEDPGAGRWLARLGLAGLNHRPTSGLSGGERQRVALARALVALDRPGDGPSDRPGAAARLLVLDEPTSQLDEASAELVVQVLRDVARAGAGVLVATHDPVLVAAADVVHALD</sequence>
<dbReference type="PANTHER" id="PTHR24220">
    <property type="entry name" value="IMPORT ATP-BINDING PROTEIN"/>
    <property type="match status" value="1"/>
</dbReference>
<protein>
    <submittedName>
        <fullName evidence="5">Energy-coupling factor transport system ATP-binding protein</fullName>
    </submittedName>
</protein>
<proteinExistence type="predicted"/>
<dbReference type="RefSeq" id="WP_109773560.1">
    <property type="nucleotide sequence ID" value="NZ_QGDQ01000006.1"/>
</dbReference>
<dbReference type="GO" id="GO:0022857">
    <property type="term" value="F:transmembrane transporter activity"/>
    <property type="evidence" value="ECO:0007669"/>
    <property type="project" value="TreeGrafter"/>
</dbReference>
<feature type="domain" description="ABC transporter" evidence="4">
    <location>
        <begin position="6"/>
        <end position="248"/>
    </location>
</feature>
<evidence type="ECO:0000313" key="5">
    <source>
        <dbReference type="EMBL" id="PWJ54636.1"/>
    </source>
</evidence>
<dbReference type="EMBL" id="QGDQ01000006">
    <property type="protein sequence ID" value="PWJ54636.1"/>
    <property type="molecule type" value="Genomic_DNA"/>
</dbReference>
<keyword evidence="1" id="KW-0547">Nucleotide-binding</keyword>
<evidence type="ECO:0000256" key="2">
    <source>
        <dbReference type="ARBA" id="ARBA00022840"/>
    </source>
</evidence>
<dbReference type="Gene3D" id="3.40.50.300">
    <property type="entry name" value="P-loop containing nucleotide triphosphate hydrolases"/>
    <property type="match status" value="2"/>
</dbReference>
<dbReference type="OrthoDB" id="7757085at2"/>
<feature type="region of interest" description="Disordered" evidence="3">
    <location>
        <begin position="286"/>
        <end position="311"/>
    </location>
</feature>